<dbReference type="PANTHER" id="PTHR18916:SF93">
    <property type="entry name" value="RESTIN HOMOLOG"/>
    <property type="match status" value="1"/>
</dbReference>
<feature type="compositionally biased region" description="Polar residues" evidence="8">
    <location>
        <begin position="107"/>
        <end position="119"/>
    </location>
</feature>
<dbReference type="InterPro" id="IPR036859">
    <property type="entry name" value="CAP-Gly_dom_sf"/>
</dbReference>
<gene>
    <name evidence="10" type="primary">Dper\GL19363</name>
    <name evidence="10" type="ORF">Dper_GL19363</name>
</gene>
<feature type="compositionally biased region" description="Polar residues" evidence="8">
    <location>
        <begin position="401"/>
        <end position="432"/>
    </location>
</feature>
<dbReference type="eggNOG" id="KOG4568">
    <property type="taxonomic scope" value="Eukaryota"/>
</dbReference>
<dbReference type="OrthoDB" id="2130750at2759"/>
<organism evidence="11">
    <name type="scientific">Drosophila persimilis</name>
    <name type="common">Fruit fly</name>
    <dbReference type="NCBI Taxonomy" id="7234"/>
    <lineage>
        <taxon>Eukaryota</taxon>
        <taxon>Metazoa</taxon>
        <taxon>Ecdysozoa</taxon>
        <taxon>Arthropoda</taxon>
        <taxon>Hexapoda</taxon>
        <taxon>Insecta</taxon>
        <taxon>Pterygota</taxon>
        <taxon>Neoptera</taxon>
        <taxon>Endopterygota</taxon>
        <taxon>Diptera</taxon>
        <taxon>Brachycera</taxon>
        <taxon>Muscomorpha</taxon>
        <taxon>Ephydroidea</taxon>
        <taxon>Drosophilidae</taxon>
        <taxon>Drosophila</taxon>
        <taxon>Sophophora</taxon>
    </lineage>
</organism>
<dbReference type="PROSITE" id="PS50245">
    <property type="entry name" value="CAP_GLY_2"/>
    <property type="match status" value="2"/>
</dbReference>
<evidence type="ECO:0000313" key="11">
    <source>
        <dbReference type="Proteomes" id="UP000008744"/>
    </source>
</evidence>
<evidence type="ECO:0000256" key="7">
    <source>
        <dbReference type="SAM" id="Coils"/>
    </source>
</evidence>
<keyword evidence="6" id="KW-0206">Cytoskeleton</keyword>
<dbReference type="PROSITE" id="PS00845">
    <property type="entry name" value="CAP_GLY_1"/>
    <property type="match status" value="1"/>
</dbReference>
<dbReference type="Proteomes" id="UP000008744">
    <property type="component" value="Unassembled WGS sequence"/>
</dbReference>
<dbReference type="PANTHER" id="PTHR18916">
    <property type="entry name" value="DYNACTIN 1-RELATED MICROTUBULE-BINDING"/>
    <property type="match status" value="1"/>
</dbReference>
<feature type="coiled-coil region" evidence="7">
    <location>
        <begin position="1628"/>
        <end position="1655"/>
    </location>
</feature>
<evidence type="ECO:0000256" key="6">
    <source>
        <dbReference type="ARBA" id="ARBA00023212"/>
    </source>
</evidence>
<sequence length="1747" mass="197166">MSDISPDTPAEGAATTPPAESPAAAPPVEPATESSDSELTVVASRIPAPSIRSNIPTPASSVTGAAPTSRLKAPSNFGSTTSISSVSKIGRPCCNHTTPKSGPPPRDTNSMSRESDDNLSSINSAYTDLYQETVKRFTRSSLSPTSDWERYAASPSPSLSRRSIKSETGSRTSYDHYLEATGRRRSSDHNSVVLTANTEQFIIGQKVWVGGLRSGQIAYIGETHFAPGEWAGIVLDEPNGKNDGYVAGKRYFQCEPKRGIFSRLTRLTVYPMSGALTPTSPLAKNSPERSRTVSPTASIRSSMMRSPGIGKNGMAVGDRVIVSSGFGSRPGVLRYLGETSFAPGNWCGVELDEASGKNDGAVDGIRYFECKPKYGVFVPIAKVSLSPSSKKSRLSRAGSRESLTSIGTMNSIATTNTSRMRMNAQQRKSSTPVRPIVTTPKNQFSMQDLLREKQQHVEQLMVERELDREDSQNQALQLQRNINEQILIEADRWRRLIAKHSIRVSDLRREFRGWSGKHERHCILHSLKSRIIQLESELGDERKKSEDLQFSIDEAQSCGEEYNAQSQVYRKKIHDLESKITKLVSGTSSLQSLAPQAAPPTSDEAEESPLRELITQLQDKLSAQKQETEARLAEQLEEEQRLRENLKYLQEQNVILQAELVAKDESLEKFSLSQSGIDNLRRELALLKEENDRQSQEAQALFDQKLAAKAEELALVAGQLQQLKSASDSMMSQRANMSEECQILQMEIRMRDEQIKEQRQQVDELTTQLNVQKADNSALDDMLRQQQASAEERGVQLQKRLDELKQIKEAMEKHEQQTQKMEHKLSEVRQLADQEKLKQEQSLTAIKQLEQFKSSMEERLAAKLSELEECRRELIEVQSKLKETSQLNSEKDFQLSESTETLSQLRMELEKKSEAYETLLANFALLRTSHESTVGQNELELQAVQAQLDTKKEALKTVEDELKQLQQQVAESDKEGNVQFAELEEKISELNVQARKAAAALASSQAEVDSKNRQLESTNAALEKINKDYAESRAEASQLEERLQQISEQLQSELQAERSSSTDLHMKLTKFSEQMASGQKELTSKADAWGQEMLQKEREIQDLRQQLHSSQEALAKLKAESEQREGALEESIRHLKEELAKIQADQQQLSSGTQETIKELKERLEITNTDLQHKEKMAQEDAQKISDLKTLVEAIQVANANISETNAELSTVLEVLQAEKSETNHIFELFEMEADMNAERLIEKLTGMKEELKETHLQLEAAQKKCKELELKLQQWNESDQQLHAELLIATEQMRELEQARIELQKTIELKNLHSADLEVKQKKSDTQLDAQRISIKELEAKLEEAHEALSKFQADVVKSVMALQQLQKDNEQLEGSLAKKKELVKVLEARLAETTVQLDTQQAENKELLRKLEQTQQKEGVLQEATTEQLQQLKQAKGELQDALNKKDSTVKELGAELKETKSQLDSQRSSLNELQDKLEKAQLKERNVQEEVLKSAEQLRQLQQANEELQTSLQQKQGLLEKGNEFDAQLSEYQKVIDEMDDSAKNKFHEVEVLQKRVHELEAALHKANEYQKTAILESKQMSRQLETIEREKTREILALRAQVNGASPRVVVGDQPETENSQAKINFLNSIIADMQEKNDELKAKVQALETQPMDFTKPHAFDIITKRKPAPRLFCDICDEFDKHETEDCPIQASEDRDFSPPPTSETNNNEKKERQLPAPRKYCESCEVFGHDTSECADEDTY</sequence>
<dbReference type="GO" id="GO:0035371">
    <property type="term" value="C:microtubule plus-end"/>
    <property type="evidence" value="ECO:0007669"/>
    <property type="project" value="TreeGrafter"/>
</dbReference>
<dbReference type="OMA" id="GKGHNQC"/>
<feature type="domain" description="CAP-Gly" evidence="9">
    <location>
        <begin position="221"/>
        <end position="263"/>
    </location>
</feature>
<keyword evidence="5 7" id="KW-0175">Coiled coil</keyword>
<feature type="domain" description="CAP-Gly" evidence="9">
    <location>
        <begin position="337"/>
        <end position="379"/>
    </location>
</feature>
<dbReference type="GO" id="GO:0031122">
    <property type="term" value="P:cytoplasmic microtubule organization"/>
    <property type="evidence" value="ECO:0007669"/>
    <property type="project" value="TreeGrafter"/>
</dbReference>
<evidence type="ECO:0000256" key="1">
    <source>
        <dbReference type="ARBA" id="ARBA00004245"/>
    </source>
</evidence>
<dbReference type="HOGENOM" id="CLU_001753_1_1_1"/>
<evidence type="ECO:0000256" key="4">
    <source>
        <dbReference type="ARBA" id="ARBA00022737"/>
    </source>
</evidence>
<reference evidence="10 11" key="1">
    <citation type="journal article" date="2007" name="Nature">
        <title>Evolution of genes and genomes on the Drosophila phylogeny.</title>
        <authorList>
            <consortium name="Drosophila 12 Genomes Consortium"/>
            <person name="Clark A.G."/>
            <person name="Eisen M.B."/>
            <person name="Smith D.R."/>
            <person name="Bergman C.M."/>
            <person name="Oliver B."/>
            <person name="Markow T.A."/>
            <person name="Kaufman T.C."/>
            <person name="Kellis M."/>
            <person name="Gelbart W."/>
            <person name="Iyer V.N."/>
            <person name="Pollard D.A."/>
            <person name="Sackton T.B."/>
            <person name="Larracuente A.M."/>
            <person name="Singh N.D."/>
            <person name="Abad J.P."/>
            <person name="Abt D.N."/>
            <person name="Adryan B."/>
            <person name="Aguade M."/>
            <person name="Akashi H."/>
            <person name="Anderson W.W."/>
            <person name="Aquadro C.F."/>
            <person name="Ardell D.H."/>
            <person name="Arguello R."/>
            <person name="Artieri C.G."/>
            <person name="Barbash D.A."/>
            <person name="Barker D."/>
            <person name="Barsanti P."/>
            <person name="Batterham P."/>
            <person name="Batzoglou S."/>
            <person name="Begun D."/>
            <person name="Bhutkar A."/>
            <person name="Blanco E."/>
            <person name="Bosak S.A."/>
            <person name="Bradley R.K."/>
            <person name="Brand A.D."/>
            <person name="Brent M.R."/>
            <person name="Brooks A.N."/>
            <person name="Brown R.H."/>
            <person name="Butlin R.K."/>
            <person name="Caggese C."/>
            <person name="Calvi B.R."/>
            <person name="Bernardo de Carvalho A."/>
            <person name="Caspi A."/>
            <person name="Castrezana S."/>
            <person name="Celniker S.E."/>
            <person name="Chang J.L."/>
            <person name="Chapple C."/>
            <person name="Chatterji S."/>
            <person name="Chinwalla A."/>
            <person name="Civetta A."/>
            <person name="Clifton S.W."/>
            <person name="Comeron J.M."/>
            <person name="Costello J.C."/>
            <person name="Coyne J.A."/>
            <person name="Daub J."/>
            <person name="David R.G."/>
            <person name="Delcher A.L."/>
            <person name="Delehaunty K."/>
            <person name="Do C.B."/>
            <person name="Ebling H."/>
            <person name="Edwards K."/>
            <person name="Eickbush T."/>
            <person name="Evans J.D."/>
            <person name="Filipski A."/>
            <person name="Findeiss S."/>
            <person name="Freyhult E."/>
            <person name="Fulton L."/>
            <person name="Fulton R."/>
            <person name="Garcia A.C."/>
            <person name="Gardiner A."/>
            <person name="Garfield D.A."/>
            <person name="Garvin B.E."/>
            <person name="Gibson G."/>
            <person name="Gilbert D."/>
            <person name="Gnerre S."/>
            <person name="Godfrey J."/>
            <person name="Good R."/>
            <person name="Gotea V."/>
            <person name="Gravely B."/>
            <person name="Greenberg A.J."/>
            <person name="Griffiths-Jones S."/>
            <person name="Gross S."/>
            <person name="Guigo R."/>
            <person name="Gustafson E.A."/>
            <person name="Haerty W."/>
            <person name="Hahn M.W."/>
            <person name="Halligan D.L."/>
            <person name="Halpern A.L."/>
            <person name="Halter G.M."/>
            <person name="Han M.V."/>
            <person name="Heger A."/>
            <person name="Hillier L."/>
            <person name="Hinrichs A.S."/>
            <person name="Holmes I."/>
            <person name="Hoskins R.A."/>
            <person name="Hubisz M.J."/>
            <person name="Hultmark D."/>
            <person name="Huntley M.A."/>
            <person name="Jaffe D.B."/>
            <person name="Jagadeeshan S."/>
            <person name="Jeck W.R."/>
            <person name="Johnson J."/>
            <person name="Jones C.D."/>
            <person name="Jordan W.C."/>
            <person name="Karpen G.H."/>
            <person name="Kataoka E."/>
            <person name="Keightley P.D."/>
            <person name="Kheradpour P."/>
            <person name="Kirkness E.F."/>
            <person name="Koerich L.B."/>
            <person name="Kristiansen K."/>
            <person name="Kudrna D."/>
            <person name="Kulathinal R.J."/>
            <person name="Kumar S."/>
            <person name="Kwok R."/>
            <person name="Lander E."/>
            <person name="Langley C.H."/>
            <person name="Lapoint R."/>
            <person name="Lazzaro B.P."/>
            <person name="Lee S.J."/>
            <person name="Levesque L."/>
            <person name="Li R."/>
            <person name="Lin C.F."/>
            <person name="Lin M.F."/>
            <person name="Lindblad-Toh K."/>
            <person name="Llopart A."/>
            <person name="Long M."/>
            <person name="Low L."/>
            <person name="Lozovsky E."/>
            <person name="Lu J."/>
            <person name="Luo M."/>
            <person name="Machado C.A."/>
            <person name="Makalowski W."/>
            <person name="Marzo M."/>
            <person name="Matsuda M."/>
            <person name="Matzkin L."/>
            <person name="McAllister B."/>
            <person name="McBride C.S."/>
            <person name="McKernan B."/>
            <person name="McKernan K."/>
            <person name="Mendez-Lago M."/>
            <person name="Minx P."/>
            <person name="Mollenhauer M.U."/>
            <person name="Montooth K."/>
            <person name="Mount S.M."/>
            <person name="Mu X."/>
            <person name="Myers E."/>
            <person name="Negre B."/>
            <person name="Newfeld S."/>
            <person name="Nielsen R."/>
            <person name="Noor M.A."/>
            <person name="O'Grady P."/>
            <person name="Pachter L."/>
            <person name="Papaceit M."/>
            <person name="Parisi M.J."/>
            <person name="Parisi M."/>
            <person name="Parts L."/>
            <person name="Pedersen J.S."/>
            <person name="Pesole G."/>
            <person name="Phillippy A.M."/>
            <person name="Ponting C.P."/>
            <person name="Pop M."/>
            <person name="Porcelli D."/>
            <person name="Powell J.R."/>
            <person name="Prohaska S."/>
            <person name="Pruitt K."/>
            <person name="Puig M."/>
            <person name="Quesneville H."/>
            <person name="Ram K.R."/>
            <person name="Rand D."/>
            <person name="Rasmussen M.D."/>
            <person name="Reed L.K."/>
            <person name="Reenan R."/>
            <person name="Reily A."/>
            <person name="Remington K.A."/>
            <person name="Rieger T.T."/>
            <person name="Ritchie M.G."/>
            <person name="Robin C."/>
            <person name="Rogers Y.H."/>
            <person name="Rohde C."/>
            <person name="Rozas J."/>
            <person name="Rubenfield M.J."/>
            <person name="Ruiz A."/>
            <person name="Russo S."/>
            <person name="Salzberg S.L."/>
            <person name="Sanchez-Gracia A."/>
            <person name="Saranga D.J."/>
            <person name="Sato H."/>
            <person name="Schaeffer S.W."/>
            <person name="Schatz M.C."/>
            <person name="Schlenke T."/>
            <person name="Schwartz R."/>
            <person name="Segarra C."/>
            <person name="Singh R.S."/>
            <person name="Sirot L."/>
            <person name="Sirota M."/>
            <person name="Sisneros N.B."/>
            <person name="Smith C.D."/>
            <person name="Smith T.F."/>
            <person name="Spieth J."/>
            <person name="Stage D.E."/>
            <person name="Stark A."/>
            <person name="Stephan W."/>
            <person name="Strausberg R.L."/>
            <person name="Strempel S."/>
            <person name="Sturgill D."/>
            <person name="Sutton G."/>
            <person name="Sutton G.G."/>
            <person name="Tao W."/>
            <person name="Teichmann S."/>
            <person name="Tobari Y.N."/>
            <person name="Tomimura Y."/>
            <person name="Tsolas J.M."/>
            <person name="Valente V.L."/>
            <person name="Venter E."/>
            <person name="Venter J.C."/>
            <person name="Vicario S."/>
            <person name="Vieira F.G."/>
            <person name="Vilella A.J."/>
            <person name="Villasante A."/>
            <person name="Walenz B."/>
            <person name="Wang J."/>
            <person name="Wasserman M."/>
            <person name="Watts T."/>
            <person name="Wilson D."/>
            <person name="Wilson R.K."/>
            <person name="Wing R.A."/>
            <person name="Wolfner M.F."/>
            <person name="Wong A."/>
            <person name="Wong G.K."/>
            <person name="Wu C.I."/>
            <person name="Wu G."/>
            <person name="Yamamoto D."/>
            <person name="Yang H.P."/>
            <person name="Yang S.P."/>
            <person name="Yorke J.A."/>
            <person name="Yoshida K."/>
            <person name="Zdobnov E."/>
            <person name="Zhang P."/>
            <person name="Zhang Y."/>
            <person name="Zimin A.V."/>
            <person name="Baldwin J."/>
            <person name="Abdouelleil A."/>
            <person name="Abdulkadir J."/>
            <person name="Abebe A."/>
            <person name="Abera B."/>
            <person name="Abreu J."/>
            <person name="Acer S.C."/>
            <person name="Aftuck L."/>
            <person name="Alexander A."/>
            <person name="An P."/>
            <person name="Anderson E."/>
            <person name="Anderson S."/>
            <person name="Arachi H."/>
            <person name="Azer M."/>
            <person name="Bachantsang P."/>
            <person name="Barry A."/>
            <person name="Bayul T."/>
            <person name="Berlin A."/>
            <person name="Bessette D."/>
            <person name="Bloom T."/>
            <person name="Blye J."/>
            <person name="Boguslavskiy L."/>
            <person name="Bonnet C."/>
            <person name="Boukhgalter B."/>
            <person name="Bourzgui I."/>
            <person name="Brown A."/>
            <person name="Cahill P."/>
            <person name="Channer S."/>
            <person name="Cheshatsang Y."/>
            <person name="Chuda L."/>
            <person name="Citroen M."/>
            <person name="Collymore A."/>
            <person name="Cooke P."/>
            <person name="Costello M."/>
            <person name="D'Aco K."/>
            <person name="Daza R."/>
            <person name="De Haan G."/>
            <person name="DeGray S."/>
            <person name="DeMaso C."/>
            <person name="Dhargay N."/>
            <person name="Dooley K."/>
            <person name="Dooley E."/>
            <person name="Doricent M."/>
            <person name="Dorje P."/>
            <person name="Dorjee K."/>
            <person name="Dupes A."/>
            <person name="Elong R."/>
            <person name="Falk J."/>
            <person name="Farina A."/>
            <person name="Faro S."/>
            <person name="Ferguson D."/>
            <person name="Fisher S."/>
            <person name="Foley C.D."/>
            <person name="Franke A."/>
            <person name="Friedrich D."/>
            <person name="Gadbois L."/>
            <person name="Gearin G."/>
            <person name="Gearin C.R."/>
            <person name="Giannoukos G."/>
            <person name="Goode T."/>
            <person name="Graham J."/>
            <person name="Grandbois E."/>
            <person name="Grewal S."/>
            <person name="Gyaltsen K."/>
            <person name="Hafez N."/>
            <person name="Hagos B."/>
            <person name="Hall J."/>
            <person name="Henson C."/>
            <person name="Hollinger A."/>
            <person name="Honan T."/>
            <person name="Huard M.D."/>
            <person name="Hughes L."/>
            <person name="Hurhula B."/>
            <person name="Husby M.E."/>
            <person name="Kamat A."/>
            <person name="Kanga B."/>
            <person name="Kashin S."/>
            <person name="Khazanovich D."/>
            <person name="Kisner P."/>
            <person name="Lance K."/>
            <person name="Lara M."/>
            <person name="Lee W."/>
            <person name="Lennon N."/>
            <person name="Letendre F."/>
            <person name="LeVine R."/>
            <person name="Lipovsky A."/>
            <person name="Liu X."/>
            <person name="Liu J."/>
            <person name="Liu S."/>
            <person name="Lokyitsang T."/>
            <person name="Lokyitsang Y."/>
            <person name="Lubonja R."/>
            <person name="Lui A."/>
            <person name="MacDonald P."/>
            <person name="Magnisalis V."/>
            <person name="Maru K."/>
            <person name="Matthews C."/>
            <person name="McCusker W."/>
            <person name="McDonough S."/>
            <person name="Mehta T."/>
            <person name="Meldrim J."/>
            <person name="Meneus L."/>
            <person name="Mihai O."/>
            <person name="Mihalev A."/>
            <person name="Mihova T."/>
            <person name="Mittelman R."/>
            <person name="Mlenga V."/>
            <person name="Montmayeur A."/>
            <person name="Mulrain L."/>
            <person name="Navidi A."/>
            <person name="Naylor J."/>
            <person name="Negash T."/>
            <person name="Nguyen T."/>
            <person name="Nguyen N."/>
            <person name="Nicol R."/>
            <person name="Norbu C."/>
            <person name="Norbu N."/>
            <person name="Novod N."/>
            <person name="O'Neill B."/>
            <person name="Osman S."/>
            <person name="Markiewicz E."/>
            <person name="Oyono O.L."/>
            <person name="Patti C."/>
            <person name="Phunkhang P."/>
            <person name="Pierre F."/>
            <person name="Priest M."/>
            <person name="Raghuraman S."/>
            <person name="Rege F."/>
            <person name="Reyes R."/>
            <person name="Rise C."/>
            <person name="Rogov P."/>
            <person name="Ross K."/>
            <person name="Ryan E."/>
            <person name="Settipalli S."/>
            <person name="Shea T."/>
            <person name="Sherpa N."/>
            <person name="Shi L."/>
            <person name="Shih D."/>
            <person name="Sparrow T."/>
            <person name="Spaulding J."/>
            <person name="Stalker J."/>
            <person name="Stange-Thomann N."/>
            <person name="Stavropoulos S."/>
            <person name="Stone C."/>
            <person name="Strader C."/>
            <person name="Tesfaye S."/>
            <person name="Thomson T."/>
            <person name="Thoulutsang Y."/>
            <person name="Thoulutsang D."/>
            <person name="Topham K."/>
            <person name="Topping I."/>
            <person name="Tsamla T."/>
            <person name="Vassiliev H."/>
            <person name="Vo A."/>
            <person name="Wangchuk T."/>
            <person name="Wangdi T."/>
            <person name="Weiand M."/>
            <person name="Wilkinson J."/>
            <person name="Wilson A."/>
            <person name="Yadav S."/>
            <person name="Young G."/>
            <person name="Yu Q."/>
            <person name="Zembek L."/>
            <person name="Zhong D."/>
            <person name="Zimmer A."/>
            <person name="Zwirko Z."/>
            <person name="Jaffe D.B."/>
            <person name="Alvarez P."/>
            <person name="Brockman W."/>
            <person name="Butler J."/>
            <person name="Chin C."/>
            <person name="Gnerre S."/>
            <person name="Grabherr M."/>
            <person name="Kleber M."/>
            <person name="Mauceli E."/>
            <person name="MacCallum I."/>
        </authorList>
    </citation>
    <scope>NUCLEOTIDE SEQUENCE [LARGE SCALE GENOMIC DNA]</scope>
    <source>
        <strain evidence="11">MSH-3 / Tucson 14011-0111.49</strain>
    </source>
</reference>
<keyword evidence="4" id="KW-0677">Repeat</keyword>
<evidence type="ECO:0000256" key="2">
    <source>
        <dbReference type="ARBA" id="ARBA00022490"/>
    </source>
</evidence>
<dbReference type="SMR" id="B4G8W1"/>
<comment type="subcellular location">
    <subcellularLocation>
        <location evidence="1">Cytoplasm</location>
        <location evidence="1">Cytoskeleton</location>
    </subcellularLocation>
</comment>
<evidence type="ECO:0000256" key="3">
    <source>
        <dbReference type="ARBA" id="ARBA00022701"/>
    </source>
</evidence>
<dbReference type="STRING" id="7234.B4G8W1"/>
<dbReference type="Pfam" id="PF16641">
    <property type="entry name" value="CLIP1_ZNF"/>
    <property type="match status" value="2"/>
</dbReference>
<feature type="coiled-coil region" evidence="7">
    <location>
        <begin position="618"/>
        <end position="1060"/>
    </location>
</feature>
<dbReference type="Pfam" id="PF01302">
    <property type="entry name" value="CAP_GLY"/>
    <property type="match status" value="2"/>
</dbReference>
<dbReference type="InterPro" id="IPR000938">
    <property type="entry name" value="CAP-Gly_domain"/>
</dbReference>
<name>B4G8W1_DROPE</name>
<dbReference type="Gene3D" id="2.30.30.190">
    <property type="entry name" value="CAP Gly-rich-like domain"/>
    <property type="match status" value="2"/>
</dbReference>
<evidence type="ECO:0000256" key="5">
    <source>
        <dbReference type="ARBA" id="ARBA00023054"/>
    </source>
</evidence>
<evidence type="ECO:0000259" key="9">
    <source>
        <dbReference type="PROSITE" id="PS50245"/>
    </source>
</evidence>
<dbReference type="EMBL" id="CH479180">
    <property type="protein sequence ID" value="EDW28791.1"/>
    <property type="molecule type" value="Genomic_DNA"/>
</dbReference>
<dbReference type="GO" id="GO:0051010">
    <property type="term" value="F:microtubule plus-end binding"/>
    <property type="evidence" value="ECO:0007669"/>
    <property type="project" value="TreeGrafter"/>
</dbReference>
<dbReference type="SMART" id="SM01052">
    <property type="entry name" value="CAP_GLY"/>
    <property type="match status" value="2"/>
</dbReference>
<keyword evidence="2" id="KW-0963">Cytoplasm</keyword>
<proteinExistence type="predicted"/>
<feature type="coiled-coil region" evidence="7">
    <location>
        <begin position="1086"/>
        <end position="1573"/>
    </location>
</feature>
<feature type="compositionally biased region" description="Low complexity" evidence="8">
    <location>
        <begin position="152"/>
        <end position="161"/>
    </location>
</feature>
<feature type="compositionally biased region" description="Polar residues" evidence="8">
    <location>
        <begin position="76"/>
        <end position="87"/>
    </location>
</feature>
<feature type="region of interest" description="Disordered" evidence="8">
    <location>
        <begin position="388"/>
        <end position="438"/>
    </location>
</feature>
<keyword evidence="11" id="KW-1185">Reference proteome</keyword>
<feature type="region of interest" description="Disordered" evidence="8">
    <location>
        <begin position="1691"/>
        <end position="1721"/>
    </location>
</feature>
<feature type="region of interest" description="Disordered" evidence="8">
    <location>
        <begin position="145"/>
        <end position="170"/>
    </location>
</feature>
<dbReference type="SUPFAM" id="SSF74924">
    <property type="entry name" value="Cap-Gly domain"/>
    <property type="match status" value="2"/>
</dbReference>
<feature type="region of interest" description="Disordered" evidence="8">
    <location>
        <begin position="1"/>
        <end position="119"/>
    </location>
</feature>
<dbReference type="InterPro" id="IPR032108">
    <property type="entry name" value="CLIP1_ZNF"/>
</dbReference>
<evidence type="ECO:0000256" key="8">
    <source>
        <dbReference type="SAM" id="MobiDB-lite"/>
    </source>
</evidence>
<feature type="compositionally biased region" description="Polar residues" evidence="8">
    <location>
        <begin position="51"/>
        <end position="63"/>
    </location>
</feature>
<evidence type="ECO:0000313" key="10">
    <source>
        <dbReference type="EMBL" id="EDW28791.1"/>
    </source>
</evidence>
<dbReference type="GO" id="GO:0005634">
    <property type="term" value="C:nucleus"/>
    <property type="evidence" value="ECO:0007669"/>
    <property type="project" value="TreeGrafter"/>
</dbReference>
<feature type="compositionally biased region" description="Low complexity" evidence="8">
    <location>
        <begin position="1"/>
        <end position="23"/>
    </location>
</feature>
<protein>
    <submittedName>
        <fullName evidence="10">GL19363</fullName>
    </submittedName>
</protein>
<accession>B4G8W1</accession>
<keyword evidence="3" id="KW-0493">Microtubule</keyword>
<dbReference type="GO" id="GO:0005938">
    <property type="term" value="C:cell cortex"/>
    <property type="evidence" value="ECO:0007669"/>
    <property type="project" value="TreeGrafter"/>
</dbReference>
<dbReference type="PhylomeDB" id="B4G8W1"/>